<keyword evidence="3" id="KW-1185">Reference proteome</keyword>
<accession>A0AAV9EG93</accession>
<comment type="similarity">
    <text evidence="1">Belongs to the LOR family.</text>
</comment>
<dbReference type="Proteomes" id="UP001180020">
    <property type="component" value="Unassembled WGS sequence"/>
</dbReference>
<dbReference type="Gene3D" id="2.40.160.200">
    <property type="entry name" value="LURP1-related"/>
    <property type="match status" value="1"/>
</dbReference>
<comment type="caution">
    <text evidence="2">The sequence shown here is derived from an EMBL/GenBank/DDBJ whole genome shotgun (WGS) entry which is preliminary data.</text>
</comment>
<dbReference type="AlphaFoldDB" id="A0AAV9EG93"/>
<dbReference type="SUPFAM" id="SSF54518">
    <property type="entry name" value="Tubby C-terminal domain-like"/>
    <property type="match status" value="1"/>
</dbReference>
<reference evidence="2" key="1">
    <citation type="journal article" date="2023" name="Nat. Commun.">
        <title>Diploid and tetraploid genomes of Acorus and the evolution of monocots.</title>
        <authorList>
            <person name="Ma L."/>
            <person name="Liu K.W."/>
            <person name="Li Z."/>
            <person name="Hsiao Y.Y."/>
            <person name="Qi Y."/>
            <person name="Fu T."/>
            <person name="Tang G.D."/>
            <person name="Zhang D."/>
            <person name="Sun W.H."/>
            <person name="Liu D.K."/>
            <person name="Li Y."/>
            <person name="Chen G.Z."/>
            <person name="Liu X.D."/>
            <person name="Liao X.Y."/>
            <person name="Jiang Y.T."/>
            <person name="Yu X."/>
            <person name="Hao Y."/>
            <person name="Huang J."/>
            <person name="Zhao X.W."/>
            <person name="Ke S."/>
            <person name="Chen Y.Y."/>
            <person name="Wu W.L."/>
            <person name="Hsu J.L."/>
            <person name="Lin Y.F."/>
            <person name="Huang M.D."/>
            <person name="Li C.Y."/>
            <person name="Huang L."/>
            <person name="Wang Z.W."/>
            <person name="Zhao X."/>
            <person name="Zhong W.Y."/>
            <person name="Peng D.H."/>
            <person name="Ahmad S."/>
            <person name="Lan S."/>
            <person name="Zhang J.S."/>
            <person name="Tsai W.C."/>
            <person name="Van de Peer Y."/>
            <person name="Liu Z.J."/>
        </authorList>
    </citation>
    <scope>NUCLEOTIDE SEQUENCE</scope>
    <source>
        <strain evidence="2">CP</strain>
    </source>
</reference>
<dbReference type="InterPro" id="IPR038595">
    <property type="entry name" value="LOR_sf"/>
</dbReference>
<name>A0AAV9EG93_ACOCL</name>
<reference evidence="2" key="2">
    <citation type="submission" date="2023-06" db="EMBL/GenBank/DDBJ databases">
        <authorList>
            <person name="Ma L."/>
            <person name="Liu K.-W."/>
            <person name="Li Z."/>
            <person name="Hsiao Y.-Y."/>
            <person name="Qi Y."/>
            <person name="Fu T."/>
            <person name="Tang G."/>
            <person name="Zhang D."/>
            <person name="Sun W.-H."/>
            <person name="Liu D.-K."/>
            <person name="Li Y."/>
            <person name="Chen G.-Z."/>
            <person name="Liu X.-D."/>
            <person name="Liao X.-Y."/>
            <person name="Jiang Y.-T."/>
            <person name="Yu X."/>
            <person name="Hao Y."/>
            <person name="Huang J."/>
            <person name="Zhao X.-W."/>
            <person name="Ke S."/>
            <person name="Chen Y.-Y."/>
            <person name="Wu W.-L."/>
            <person name="Hsu J.-L."/>
            <person name="Lin Y.-F."/>
            <person name="Huang M.-D."/>
            <person name="Li C.-Y."/>
            <person name="Huang L."/>
            <person name="Wang Z.-W."/>
            <person name="Zhao X."/>
            <person name="Zhong W.-Y."/>
            <person name="Peng D.-H."/>
            <person name="Ahmad S."/>
            <person name="Lan S."/>
            <person name="Zhang J.-S."/>
            <person name="Tsai W.-C."/>
            <person name="Van De Peer Y."/>
            <person name="Liu Z.-J."/>
        </authorList>
    </citation>
    <scope>NUCLEOTIDE SEQUENCE</scope>
    <source>
        <strain evidence="2">CP</strain>
        <tissue evidence="2">Leaves</tissue>
    </source>
</reference>
<protein>
    <submittedName>
        <fullName evidence="2">Protein LURP1</fullName>
    </submittedName>
</protein>
<proteinExistence type="inferred from homology"/>
<dbReference type="PANTHER" id="PTHR31087:SF85">
    <property type="entry name" value="PROTEIN LURP-ONE-RELATED 7"/>
    <property type="match status" value="1"/>
</dbReference>
<sequence>MDHPPSNDGAVVVVDRRYCYPDQAVDLKIVKKAFSASGGDFTVSDGHGSLVFKVEGVFWSWRNERIVFDVGGNPLFSMRRKLWSNHDRWKVYKGRSFDKKDLIFSAKRSSIFQFKTSLDVFMAANKREKVCDFKVKGTFFENSCTIYKGDSFTIIAQMGRKYTVKNVLLGKDTFKITVDQNVDHAFITALIIILYEIESPRK</sequence>
<gene>
    <name evidence="2" type="primary">LURP1</name>
    <name evidence="2" type="ORF">QJS10_CPA07g01238</name>
</gene>
<dbReference type="Pfam" id="PF04525">
    <property type="entry name" value="LOR"/>
    <property type="match status" value="1"/>
</dbReference>
<evidence type="ECO:0000256" key="1">
    <source>
        <dbReference type="ARBA" id="ARBA00005437"/>
    </source>
</evidence>
<dbReference type="InterPro" id="IPR007612">
    <property type="entry name" value="LOR"/>
</dbReference>
<dbReference type="InterPro" id="IPR025659">
    <property type="entry name" value="Tubby-like_C"/>
</dbReference>
<evidence type="ECO:0000313" key="2">
    <source>
        <dbReference type="EMBL" id="KAK1311994.1"/>
    </source>
</evidence>
<dbReference type="PANTHER" id="PTHR31087">
    <property type="match status" value="1"/>
</dbReference>
<organism evidence="2 3">
    <name type="scientific">Acorus calamus</name>
    <name type="common">Sweet flag</name>
    <dbReference type="NCBI Taxonomy" id="4465"/>
    <lineage>
        <taxon>Eukaryota</taxon>
        <taxon>Viridiplantae</taxon>
        <taxon>Streptophyta</taxon>
        <taxon>Embryophyta</taxon>
        <taxon>Tracheophyta</taxon>
        <taxon>Spermatophyta</taxon>
        <taxon>Magnoliopsida</taxon>
        <taxon>Liliopsida</taxon>
        <taxon>Acoraceae</taxon>
        <taxon>Acorus</taxon>
    </lineage>
</organism>
<evidence type="ECO:0000313" key="3">
    <source>
        <dbReference type="Proteomes" id="UP001180020"/>
    </source>
</evidence>
<dbReference type="EMBL" id="JAUJYO010000007">
    <property type="protein sequence ID" value="KAK1311994.1"/>
    <property type="molecule type" value="Genomic_DNA"/>
</dbReference>